<keyword evidence="2" id="KW-1133">Transmembrane helix</keyword>
<protein>
    <submittedName>
        <fullName evidence="3">Uncharacterized protein</fullName>
    </submittedName>
</protein>
<feature type="transmembrane region" description="Helical" evidence="2">
    <location>
        <begin position="142"/>
        <end position="163"/>
    </location>
</feature>
<proteinExistence type="predicted"/>
<dbReference type="Proteomes" id="UP000222106">
    <property type="component" value="Unassembled WGS sequence"/>
</dbReference>
<dbReference type="RefSeq" id="WP_143427060.1">
    <property type="nucleotide sequence ID" value="NZ_PDJI01000004.1"/>
</dbReference>
<feature type="transmembrane region" description="Helical" evidence="2">
    <location>
        <begin position="223"/>
        <end position="241"/>
    </location>
</feature>
<evidence type="ECO:0000313" key="4">
    <source>
        <dbReference type="Proteomes" id="UP000222106"/>
    </source>
</evidence>
<accession>A0A2A9EPS8</accession>
<evidence type="ECO:0000256" key="1">
    <source>
        <dbReference type="SAM" id="MobiDB-lite"/>
    </source>
</evidence>
<dbReference type="OrthoDB" id="5191479at2"/>
<name>A0A2A9EPS8_9MICO</name>
<dbReference type="EMBL" id="PDJI01000004">
    <property type="protein sequence ID" value="PFG40964.1"/>
    <property type="molecule type" value="Genomic_DNA"/>
</dbReference>
<feature type="transmembrane region" description="Helical" evidence="2">
    <location>
        <begin position="248"/>
        <end position="268"/>
    </location>
</feature>
<dbReference type="AlphaFoldDB" id="A0A2A9EPS8"/>
<comment type="caution">
    <text evidence="3">The sequence shown here is derived from an EMBL/GenBank/DDBJ whole genome shotgun (WGS) entry which is preliminary data.</text>
</comment>
<feature type="transmembrane region" description="Helical" evidence="2">
    <location>
        <begin position="288"/>
        <end position="307"/>
    </location>
</feature>
<sequence>MTLHRPPDVPVSVPRPSRAAPVHPRTPGVVVGLVLLVAVLGAVAAGAGLLRGPETFTVETMRGGEAVLYGQGVYRYETLFVGALNRGTDIVTLVLGIPLLLVSTWWARRGSVRGALLLPGALGWFLYVYATMAVRAAFNPLFVVYVALFAAALYAFIVTLVSAWRLPVRVRSGRALPRRGAGVLLLVSGLAMPVIWLGPVVGAQLAGAVPERLETYTTAVTEALDTAVIAPAVLLAAVWIWRRETRGYVLAVPLLTLETMLAPMIAAQTASQLSAGVRLTPPEVVGPLGGFVVLSLAAGLVLARLLAAVDETRPRPEAAPDGLAAGG</sequence>
<feature type="transmembrane region" description="Helical" evidence="2">
    <location>
        <begin position="28"/>
        <end position="50"/>
    </location>
</feature>
<reference evidence="3 4" key="1">
    <citation type="submission" date="2017-10" db="EMBL/GenBank/DDBJ databases">
        <title>Sequencing the genomes of 1000 actinobacteria strains.</title>
        <authorList>
            <person name="Klenk H.-P."/>
        </authorList>
    </citation>
    <scope>NUCLEOTIDE SEQUENCE [LARGE SCALE GENOMIC DNA]</scope>
    <source>
        <strain evidence="3 4">DSM 21838</strain>
    </source>
</reference>
<organism evidence="3 4">
    <name type="scientific">Georgenia soli</name>
    <dbReference type="NCBI Taxonomy" id="638953"/>
    <lineage>
        <taxon>Bacteria</taxon>
        <taxon>Bacillati</taxon>
        <taxon>Actinomycetota</taxon>
        <taxon>Actinomycetes</taxon>
        <taxon>Micrococcales</taxon>
        <taxon>Bogoriellaceae</taxon>
        <taxon>Georgenia</taxon>
    </lineage>
</organism>
<evidence type="ECO:0000256" key="2">
    <source>
        <dbReference type="SAM" id="Phobius"/>
    </source>
</evidence>
<feature type="region of interest" description="Disordered" evidence="1">
    <location>
        <begin position="1"/>
        <end position="21"/>
    </location>
</feature>
<feature type="compositionally biased region" description="Low complexity" evidence="1">
    <location>
        <begin position="10"/>
        <end position="21"/>
    </location>
</feature>
<feature type="transmembrane region" description="Helical" evidence="2">
    <location>
        <begin position="183"/>
        <end position="203"/>
    </location>
</feature>
<feature type="transmembrane region" description="Helical" evidence="2">
    <location>
        <begin position="114"/>
        <end position="130"/>
    </location>
</feature>
<keyword evidence="2" id="KW-0472">Membrane</keyword>
<feature type="transmembrane region" description="Helical" evidence="2">
    <location>
        <begin position="90"/>
        <end position="107"/>
    </location>
</feature>
<evidence type="ECO:0000313" key="3">
    <source>
        <dbReference type="EMBL" id="PFG40964.1"/>
    </source>
</evidence>
<keyword evidence="4" id="KW-1185">Reference proteome</keyword>
<gene>
    <name evidence="3" type="ORF">ATJ97_3508</name>
</gene>
<keyword evidence="2" id="KW-0812">Transmembrane</keyword>